<dbReference type="AlphaFoldDB" id="A0A0F9DFI5"/>
<proteinExistence type="predicted"/>
<sequence length="61" mass="7078">MASICHSNCSNHIGTLKEKTLHRELKKWFSIPGDKIEAPIDGYIIDIVRKKLLIEIQTQFR</sequence>
<dbReference type="Pfam" id="PF26351">
    <property type="entry name" value="DUF8091"/>
    <property type="match status" value="1"/>
</dbReference>
<name>A0A0F9DFI5_9ZZZZ</name>
<protein>
    <recommendedName>
        <fullName evidence="1">DUF8091 domain-containing protein</fullName>
    </recommendedName>
</protein>
<accession>A0A0F9DFI5</accession>
<feature type="domain" description="DUF8091" evidence="1">
    <location>
        <begin position="19"/>
        <end position="59"/>
    </location>
</feature>
<dbReference type="EMBL" id="LAZR01029168">
    <property type="protein sequence ID" value="KKL60374.1"/>
    <property type="molecule type" value="Genomic_DNA"/>
</dbReference>
<dbReference type="InterPro" id="IPR058404">
    <property type="entry name" value="DUF8091"/>
</dbReference>
<gene>
    <name evidence="2" type="ORF">LCGC14_2205950</name>
</gene>
<organism evidence="2">
    <name type="scientific">marine sediment metagenome</name>
    <dbReference type="NCBI Taxonomy" id="412755"/>
    <lineage>
        <taxon>unclassified sequences</taxon>
        <taxon>metagenomes</taxon>
        <taxon>ecological metagenomes</taxon>
    </lineage>
</organism>
<evidence type="ECO:0000259" key="1">
    <source>
        <dbReference type="Pfam" id="PF26351"/>
    </source>
</evidence>
<evidence type="ECO:0000313" key="2">
    <source>
        <dbReference type="EMBL" id="KKL60374.1"/>
    </source>
</evidence>
<reference evidence="2" key="1">
    <citation type="journal article" date="2015" name="Nature">
        <title>Complex archaea that bridge the gap between prokaryotes and eukaryotes.</title>
        <authorList>
            <person name="Spang A."/>
            <person name="Saw J.H."/>
            <person name="Jorgensen S.L."/>
            <person name="Zaremba-Niedzwiedzka K."/>
            <person name="Martijn J."/>
            <person name="Lind A.E."/>
            <person name="van Eijk R."/>
            <person name="Schleper C."/>
            <person name="Guy L."/>
            <person name="Ettema T.J."/>
        </authorList>
    </citation>
    <scope>NUCLEOTIDE SEQUENCE</scope>
</reference>
<comment type="caution">
    <text evidence="2">The sequence shown here is derived from an EMBL/GenBank/DDBJ whole genome shotgun (WGS) entry which is preliminary data.</text>
</comment>